<dbReference type="Gene3D" id="2.60.40.10">
    <property type="entry name" value="Immunoglobulins"/>
    <property type="match status" value="1"/>
</dbReference>
<dbReference type="PROSITE" id="PS50853">
    <property type="entry name" value="FN3"/>
    <property type="match status" value="1"/>
</dbReference>
<evidence type="ECO:0000259" key="3">
    <source>
        <dbReference type="PROSITE" id="PS50853"/>
    </source>
</evidence>
<reference evidence="4" key="1">
    <citation type="submission" date="2021-11" db="EMBL/GenBank/DDBJ databases">
        <title>Description of novel Chryseobacterium species.</title>
        <authorList>
            <person name="Saticioglu I.B."/>
            <person name="Ay H."/>
            <person name="Altun S."/>
            <person name="Duman M."/>
        </authorList>
    </citation>
    <scope>NUCLEOTIDE SEQUENCE</scope>
    <source>
        <strain evidence="4">C-17</strain>
    </source>
</reference>
<comment type="caution">
    <text evidence="4">The sequence shown here is derived from an EMBL/GenBank/DDBJ whole genome shotgun (WGS) entry which is preliminary data.</text>
</comment>
<feature type="signal peptide" evidence="2">
    <location>
        <begin position="1"/>
        <end position="23"/>
    </location>
</feature>
<dbReference type="RefSeq" id="WP_230672065.1">
    <property type="nucleotide sequence ID" value="NZ_JAJNAY010000002.1"/>
</dbReference>
<dbReference type="SUPFAM" id="SSF49265">
    <property type="entry name" value="Fibronectin type III"/>
    <property type="match status" value="1"/>
</dbReference>
<gene>
    <name evidence="4" type="ORF">LO744_18515</name>
</gene>
<accession>A0A9Q3V7U0</accession>
<keyword evidence="1 2" id="KW-0732">Signal</keyword>
<evidence type="ECO:0000256" key="2">
    <source>
        <dbReference type="SAM" id="SignalP"/>
    </source>
</evidence>
<evidence type="ECO:0000256" key="1">
    <source>
        <dbReference type="ARBA" id="ARBA00022729"/>
    </source>
</evidence>
<dbReference type="InterPro" id="IPR013783">
    <property type="entry name" value="Ig-like_fold"/>
</dbReference>
<feature type="domain" description="Fibronectin type-III" evidence="3">
    <location>
        <begin position="239"/>
        <end position="337"/>
    </location>
</feature>
<sequence>MKRKLQSVFLMASLAMSFNQVKAQEYQIIPIQSGFNADVIANGVGTALSSTNNDVDGVSYAFLSRDFQLTSTSTALTYGLPINRIINTAVASTNGLSYQLAPYNGNNSLRLTSTTTSGTLTFANPTPAINLYMLATGGSGATTVDAVVNFSDTTTQTFTGISISDWYGGSNYAIQGIGRINLNNNNLESGSGTNPRLYQLPLAISTANQSKNITSVTITKTGTGGLPNIFAFSADVYNSCQSPTNITSTTTPTSATLSWVPPSSTPSSGYEYYYSTSSTAPTATTTPTGSVATGVTSALLNSLTTGQTYYFWVRSNCGSIKGFWKMKEFIPGQVSATFTSNDINTAFASNEPTVSSTSSCSGTLSLTIPSGYKIASTKVNYTMTALAGAYMSEQKSLLICTTNNTTESTISSASGSSGGTFTYERTGLNLANDLVGTVDFQLHAWRTWGDENLGCNASYNKVNNGTWTVTVTLAPLNLSTSEIKAEKKNLISPNPFSQAINIKNYEKVKQIVITDVSGRNIKSINNPSSSIHLGDLRSGLYILNMTMTDGTVENVKVIKK</sequence>
<dbReference type="Pfam" id="PF18962">
    <property type="entry name" value="Por_Secre_tail"/>
    <property type="match status" value="1"/>
</dbReference>
<evidence type="ECO:0000313" key="5">
    <source>
        <dbReference type="Proteomes" id="UP001108025"/>
    </source>
</evidence>
<dbReference type="SMART" id="SM00060">
    <property type="entry name" value="FN3"/>
    <property type="match status" value="1"/>
</dbReference>
<dbReference type="EMBL" id="JAJNAY010000002">
    <property type="protein sequence ID" value="MCD1118840.1"/>
    <property type="molecule type" value="Genomic_DNA"/>
</dbReference>
<dbReference type="Pfam" id="PF00041">
    <property type="entry name" value="fn3"/>
    <property type="match status" value="1"/>
</dbReference>
<dbReference type="Proteomes" id="UP001108025">
    <property type="component" value="Unassembled WGS sequence"/>
</dbReference>
<name>A0A9Q3V7U0_9FLAO</name>
<keyword evidence="5" id="KW-1185">Reference proteome</keyword>
<dbReference type="InterPro" id="IPR026444">
    <property type="entry name" value="Secre_tail"/>
</dbReference>
<dbReference type="InterPro" id="IPR003961">
    <property type="entry name" value="FN3_dom"/>
</dbReference>
<organism evidence="4 5">
    <name type="scientific">Chryseobacterium turcicum</name>
    <dbReference type="NCBI Taxonomy" id="2898076"/>
    <lineage>
        <taxon>Bacteria</taxon>
        <taxon>Pseudomonadati</taxon>
        <taxon>Bacteroidota</taxon>
        <taxon>Flavobacteriia</taxon>
        <taxon>Flavobacteriales</taxon>
        <taxon>Weeksellaceae</taxon>
        <taxon>Chryseobacterium group</taxon>
        <taxon>Chryseobacterium</taxon>
    </lineage>
</organism>
<dbReference type="NCBIfam" id="TIGR04183">
    <property type="entry name" value="Por_Secre_tail"/>
    <property type="match status" value="1"/>
</dbReference>
<feature type="chain" id="PRO_5040366407" evidence="2">
    <location>
        <begin position="24"/>
        <end position="560"/>
    </location>
</feature>
<protein>
    <submittedName>
        <fullName evidence="4">T9SS type A sorting domain-containing protein</fullName>
    </submittedName>
</protein>
<proteinExistence type="predicted"/>
<dbReference type="InterPro" id="IPR036116">
    <property type="entry name" value="FN3_sf"/>
</dbReference>
<evidence type="ECO:0000313" key="4">
    <source>
        <dbReference type="EMBL" id="MCD1118840.1"/>
    </source>
</evidence>
<dbReference type="AlphaFoldDB" id="A0A9Q3V7U0"/>